<dbReference type="InterPro" id="IPR040057">
    <property type="entry name" value="Spe-39"/>
</dbReference>
<evidence type="ECO:0000256" key="1">
    <source>
        <dbReference type="ARBA" id="ARBA00004412"/>
    </source>
</evidence>
<feature type="region of interest" description="Disordered" evidence="7">
    <location>
        <begin position="110"/>
        <end position="136"/>
    </location>
</feature>
<dbReference type="PANTHER" id="PTHR13364">
    <property type="entry name" value="DEFECTIVE SPERMATOGENESIS PROTEIN 39"/>
    <property type="match status" value="1"/>
</dbReference>
<feature type="compositionally biased region" description="Low complexity" evidence="7">
    <location>
        <begin position="64"/>
        <end position="75"/>
    </location>
</feature>
<keyword evidence="4" id="KW-0967">Endosome</keyword>
<evidence type="ECO:0000256" key="5">
    <source>
        <dbReference type="ARBA" id="ARBA00023329"/>
    </source>
</evidence>
<keyword evidence="6" id="KW-0175">Coiled coil</keyword>
<dbReference type="Proteomes" id="UP000218231">
    <property type="component" value="Unassembled WGS sequence"/>
</dbReference>
<sequence length="522" mass="58862">MYHGKKKFTFDDPEDSYWNESGNGSTASSLFDDLPSKQWAARVAVDNLFDTKDNTQPPPPPLTHPTTTAPQTRQAADADRTQINLASAPPLSREKLVDNFLHSRAAAGRGVSGMSMSPERALPGAPSITSECSASSLPSEAQRLDLDYSRLRAEHRKLQKHLETVRHERFRPLNVKETIRRLMRGDPVSLDLYRTKAEKMELLDSAIDHVDSQVIQPVVLFLKRTLSDSIFRSILLEKKEVAEEYITHLKRHKDYAELATTLFCLGRNADAAMIEYAAALKTKMPEQKVKALRNVCQTAFSDPQLAHEAGLVSQHASLLEMQIAIEAGDAQSKSDIFKQFPRNAPLVGQSAVATLYYCSLYHYDLPMTSQANPQKIREFLGISEKEFRWTAASALTRQSRWPDIERLLQPKGVMGAIQQKALQANTKLVCPFSWNNLFYVLHSNTSLPPKDLLCRILRSVSDQELRLKLAEKYQVPEVVIECLVAQRDRARLKVYTDKLTPHTPDYYKSTAALNNASTKWKN</sequence>
<evidence type="ECO:0000256" key="3">
    <source>
        <dbReference type="ARBA" id="ARBA00004603"/>
    </source>
</evidence>
<accession>A0A2A2K5F2</accession>
<dbReference type="Gene3D" id="1.10.150.780">
    <property type="entry name" value="Vps16, C-terminal region"/>
    <property type="match status" value="1"/>
</dbReference>
<dbReference type="STRING" id="2018661.A0A2A2K5F2"/>
<evidence type="ECO:0000256" key="7">
    <source>
        <dbReference type="SAM" id="MobiDB-lite"/>
    </source>
</evidence>
<keyword evidence="5" id="KW-0968">Cytoplasmic vesicle</keyword>
<feature type="region of interest" description="Disordered" evidence="7">
    <location>
        <begin position="1"/>
        <end position="29"/>
    </location>
</feature>
<keyword evidence="9" id="KW-1185">Reference proteome</keyword>
<dbReference type="EMBL" id="LIAE01009585">
    <property type="protein sequence ID" value="PAV69141.1"/>
    <property type="molecule type" value="Genomic_DNA"/>
</dbReference>
<evidence type="ECO:0000256" key="4">
    <source>
        <dbReference type="ARBA" id="ARBA00022753"/>
    </source>
</evidence>
<dbReference type="PANTHER" id="PTHR13364:SF6">
    <property type="entry name" value="SPERMATOGENESIS-DEFECTIVE PROTEIN 39 HOMOLOG"/>
    <property type="match status" value="1"/>
</dbReference>
<evidence type="ECO:0000313" key="9">
    <source>
        <dbReference type="Proteomes" id="UP000218231"/>
    </source>
</evidence>
<dbReference type="GO" id="GO:0006886">
    <property type="term" value="P:intracellular protein transport"/>
    <property type="evidence" value="ECO:0007669"/>
    <property type="project" value="TreeGrafter"/>
</dbReference>
<name>A0A2A2K5F2_9BILA</name>
<evidence type="ECO:0000256" key="6">
    <source>
        <dbReference type="SAM" id="Coils"/>
    </source>
</evidence>
<comment type="subcellular location">
    <subcellularLocation>
        <location evidence="2">Cytoplasmic vesicle</location>
    </subcellularLocation>
    <subcellularLocation>
        <location evidence="1">Early endosome</location>
    </subcellularLocation>
    <subcellularLocation>
        <location evidence="3">Late endosome</location>
    </subcellularLocation>
</comment>
<feature type="compositionally biased region" description="Polar residues" evidence="7">
    <location>
        <begin position="18"/>
        <end position="29"/>
    </location>
</feature>
<feature type="region of interest" description="Disordered" evidence="7">
    <location>
        <begin position="50"/>
        <end position="79"/>
    </location>
</feature>
<dbReference type="GO" id="GO:0007034">
    <property type="term" value="P:vacuolar transport"/>
    <property type="evidence" value="ECO:0007669"/>
    <property type="project" value="TreeGrafter"/>
</dbReference>
<proteinExistence type="predicted"/>
<comment type="caution">
    <text evidence="8">The sequence shown here is derived from an EMBL/GenBank/DDBJ whole genome shotgun (WGS) entry which is preliminary data.</text>
</comment>
<evidence type="ECO:0000313" key="8">
    <source>
        <dbReference type="EMBL" id="PAV69141.1"/>
    </source>
</evidence>
<reference evidence="8 9" key="1">
    <citation type="journal article" date="2017" name="Curr. Biol.">
        <title>Genome architecture and evolution of a unichromosomal asexual nematode.</title>
        <authorList>
            <person name="Fradin H."/>
            <person name="Zegar C."/>
            <person name="Gutwein M."/>
            <person name="Lucas J."/>
            <person name="Kovtun M."/>
            <person name="Corcoran D."/>
            <person name="Baugh L.R."/>
            <person name="Kiontke K."/>
            <person name="Gunsalus K."/>
            <person name="Fitch D.H."/>
            <person name="Piano F."/>
        </authorList>
    </citation>
    <scope>NUCLEOTIDE SEQUENCE [LARGE SCALE GENOMIC DNA]</scope>
    <source>
        <strain evidence="8">PF1309</strain>
    </source>
</reference>
<protein>
    <recommendedName>
        <fullName evidence="10">Vps16 C-terminal domain-containing protein</fullName>
    </recommendedName>
</protein>
<dbReference type="GO" id="GO:0005770">
    <property type="term" value="C:late endosome"/>
    <property type="evidence" value="ECO:0007669"/>
    <property type="project" value="UniProtKB-SubCell"/>
</dbReference>
<feature type="compositionally biased region" description="Polar residues" evidence="7">
    <location>
        <begin position="127"/>
        <end position="136"/>
    </location>
</feature>
<evidence type="ECO:0008006" key="10">
    <source>
        <dbReference type="Google" id="ProtNLM"/>
    </source>
</evidence>
<evidence type="ECO:0000256" key="2">
    <source>
        <dbReference type="ARBA" id="ARBA00004541"/>
    </source>
</evidence>
<dbReference type="OrthoDB" id="9977282at2759"/>
<dbReference type="GO" id="GO:0005769">
    <property type="term" value="C:early endosome"/>
    <property type="evidence" value="ECO:0007669"/>
    <property type="project" value="UniProtKB-SubCell"/>
</dbReference>
<dbReference type="InterPro" id="IPR038132">
    <property type="entry name" value="Vps16_C_sf"/>
</dbReference>
<organism evidence="8 9">
    <name type="scientific">Diploscapter pachys</name>
    <dbReference type="NCBI Taxonomy" id="2018661"/>
    <lineage>
        <taxon>Eukaryota</taxon>
        <taxon>Metazoa</taxon>
        <taxon>Ecdysozoa</taxon>
        <taxon>Nematoda</taxon>
        <taxon>Chromadorea</taxon>
        <taxon>Rhabditida</taxon>
        <taxon>Rhabditina</taxon>
        <taxon>Rhabditomorpha</taxon>
        <taxon>Rhabditoidea</taxon>
        <taxon>Rhabditidae</taxon>
        <taxon>Diploscapter</taxon>
    </lineage>
</organism>
<dbReference type="AlphaFoldDB" id="A0A2A2K5F2"/>
<gene>
    <name evidence="8" type="ORF">WR25_05792</name>
</gene>
<feature type="coiled-coil region" evidence="6">
    <location>
        <begin position="141"/>
        <end position="168"/>
    </location>
</feature>